<evidence type="ECO:0000256" key="1">
    <source>
        <dbReference type="SAM" id="MobiDB-lite"/>
    </source>
</evidence>
<dbReference type="AlphaFoldDB" id="A0A6A6CFL4"/>
<dbReference type="Proteomes" id="UP000799537">
    <property type="component" value="Unassembled WGS sequence"/>
</dbReference>
<keyword evidence="3" id="KW-1185">Reference proteome</keyword>
<gene>
    <name evidence="2" type="ORF">M409DRAFT_25539</name>
</gene>
<accession>A0A6A6CFL4</accession>
<dbReference type="SUPFAM" id="SSF50978">
    <property type="entry name" value="WD40 repeat-like"/>
    <property type="match status" value="1"/>
</dbReference>
<dbReference type="GeneID" id="54561009"/>
<protein>
    <submittedName>
        <fullName evidence="2">Uncharacterized protein</fullName>
    </submittedName>
</protein>
<feature type="compositionally biased region" description="Polar residues" evidence="1">
    <location>
        <begin position="108"/>
        <end position="117"/>
    </location>
</feature>
<dbReference type="InterPro" id="IPR036322">
    <property type="entry name" value="WD40_repeat_dom_sf"/>
</dbReference>
<name>A0A6A6CFL4_ZASCE</name>
<dbReference type="Gene3D" id="2.130.10.10">
    <property type="entry name" value="YVTN repeat-like/Quinoprotein amine dehydrogenase"/>
    <property type="match status" value="1"/>
</dbReference>
<proteinExistence type="predicted"/>
<dbReference type="RefSeq" id="XP_033665085.1">
    <property type="nucleotide sequence ID" value="XM_033807737.1"/>
</dbReference>
<evidence type="ECO:0000313" key="3">
    <source>
        <dbReference type="Proteomes" id="UP000799537"/>
    </source>
</evidence>
<feature type="region of interest" description="Disordered" evidence="1">
    <location>
        <begin position="101"/>
        <end position="122"/>
    </location>
</feature>
<dbReference type="OrthoDB" id="10262475at2759"/>
<organism evidence="2 3">
    <name type="scientific">Zasmidium cellare ATCC 36951</name>
    <dbReference type="NCBI Taxonomy" id="1080233"/>
    <lineage>
        <taxon>Eukaryota</taxon>
        <taxon>Fungi</taxon>
        <taxon>Dikarya</taxon>
        <taxon>Ascomycota</taxon>
        <taxon>Pezizomycotina</taxon>
        <taxon>Dothideomycetes</taxon>
        <taxon>Dothideomycetidae</taxon>
        <taxon>Mycosphaerellales</taxon>
        <taxon>Mycosphaerellaceae</taxon>
        <taxon>Zasmidium</taxon>
    </lineage>
</organism>
<sequence length="159" mass="16939">MLDEMKVAFAGVLDEFKDDDLPSPPLLKILDVVASGLGKSLVDGVVGLESGAVTGGIFHFAPSASPSDPSPLGPVELQYCHLFGFWSRQLKYDGRPALQLPTPAGTAAANSKPTQGDLSKDPPAYCISDLRFSPTEDYLSVASWDKKVRIYEIANDGPS</sequence>
<reference evidence="2" key="1">
    <citation type="journal article" date="2020" name="Stud. Mycol.">
        <title>101 Dothideomycetes genomes: a test case for predicting lifestyles and emergence of pathogens.</title>
        <authorList>
            <person name="Haridas S."/>
            <person name="Albert R."/>
            <person name="Binder M."/>
            <person name="Bloem J."/>
            <person name="Labutti K."/>
            <person name="Salamov A."/>
            <person name="Andreopoulos B."/>
            <person name="Baker S."/>
            <person name="Barry K."/>
            <person name="Bills G."/>
            <person name="Bluhm B."/>
            <person name="Cannon C."/>
            <person name="Castanera R."/>
            <person name="Culley D."/>
            <person name="Daum C."/>
            <person name="Ezra D."/>
            <person name="Gonzalez J."/>
            <person name="Henrissat B."/>
            <person name="Kuo A."/>
            <person name="Liang C."/>
            <person name="Lipzen A."/>
            <person name="Lutzoni F."/>
            <person name="Magnuson J."/>
            <person name="Mondo S."/>
            <person name="Nolan M."/>
            <person name="Ohm R."/>
            <person name="Pangilinan J."/>
            <person name="Park H.-J."/>
            <person name="Ramirez L."/>
            <person name="Alfaro M."/>
            <person name="Sun H."/>
            <person name="Tritt A."/>
            <person name="Yoshinaga Y."/>
            <person name="Zwiers L.-H."/>
            <person name="Turgeon B."/>
            <person name="Goodwin S."/>
            <person name="Spatafora J."/>
            <person name="Crous P."/>
            <person name="Grigoriev I."/>
        </authorList>
    </citation>
    <scope>NUCLEOTIDE SEQUENCE</scope>
    <source>
        <strain evidence="2">ATCC 36951</strain>
    </source>
</reference>
<dbReference type="EMBL" id="ML993605">
    <property type="protein sequence ID" value="KAF2164196.1"/>
    <property type="molecule type" value="Genomic_DNA"/>
</dbReference>
<dbReference type="InterPro" id="IPR015943">
    <property type="entry name" value="WD40/YVTN_repeat-like_dom_sf"/>
</dbReference>
<evidence type="ECO:0000313" key="2">
    <source>
        <dbReference type="EMBL" id="KAF2164196.1"/>
    </source>
</evidence>